<organism evidence="2 3">
    <name type="scientific">Populus trichocarpa</name>
    <name type="common">Western balsam poplar</name>
    <name type="synonym">Populus balsamifera subsp. trichocarpa</name>
    <dbReference type="NCBI Taxonomy" id="3694"/>
    <lineage>
        <taxon>Eukaryota</taxon>
        <taxon>Viridiplantae</taxon>
        <taxon>Streptophyta</taxon>
        <taxon>Embryophyta</taxon>
        <taxon>Tracheophyta</taxon>
        <taxon>Spermatophyta</taxon>
        <taxon>Magnoliopsida</taxon>
        <taxon>eudicotyledons</taxon>
        <taxon>Gunneridae</taxon>
        <taxon>Pentapetalae</taxon>
        <taxon>rosids</taxon>
        <taxon>fabids</taxon>
        <taxon>Malpighiales</taxon>
        <taxon>Salicaceae</taxon>
        <taxon>Saliceae</taxon>
        <taxon>Populus</taxon>
    </lineage>
</organism>
<gene>
    <name evidence="2" type="ORF">POPTR_002G005900</name>
</gene>
<reference evidence="2 3" key="1">
    <citation type="journal article" date="2006" name="Science">
        <title>The genome of black cottonwood, Populus trichocarpa (Torr. &amp; Gray).</title>
        <authorList>
            <person name="Tuskan G.A."/>
            <person name="Difazio S."/>
            <person name="Jansson S."/>
            <person name="Bohlmann J."/>
            <person name="Grigoriev I."/>
            <person name="Hellsten U."/>
            <person name="Putnam N."/>
            <person name="Ralph S."/>
            <person name="Rombauts S."/>
            <person name="Salamov A."/>
            <person name="Schein J."/>
            <person name="Sterck L."/>
            <person name="Aerts A."/>
            <person name="Bhalerao R.R."/>
            <person name="Bhalerao R.P."/>
            <person name="Blaudez D."/>
            <person name="Boerjan W."/>
            <person name="Brun A."/>
            <person name="Brunner A."/>
            <person name="Busov V."/>
            <person name="Campbell M."/>
            <person name="Carlson J."/>
            <person name="Chalot M."/>
            <person name="Chapman J."/>
            <person name="Chen G.L."/>
            <person name="Cooper D."/>
            <person name="Coutinho P.M."/>
            <person name="Couturier J."/>
            <person name="Covert S."/>
            <person name="Cronk Q."/>
            <person name="Cunningham R."/>
            <person name="Davis J."/>
            <person name="Degroeve S."/>
            <person name="Dejardin A."/>
            <person name="Depamphilis C."/>
            <person name="Detter J."/>
            <person name="Dirks B."/>
            <person name="Dubchak I."/>
            <person name="Duplessis S."/>
            <person name="Ehlting J."/>
            <person name="Ellis B."/>
            <person name="Gendler K."/>
            <person name="Goodstein D."/>
            <person name="Gribskov M."/>
            <person name="Grimwood J."/>
            <person name="Groover A."/>
            <person name="Gunter L."/>
            <person name="Hamberger B."/>
            <person name="Heinze B."/>
            <person name="Helariutta Y."/>
            <person name="Henrissat B."/>
            <person name="Holligan D."/>
            <person name="Holt R."/>
            <person name="Huang W."/>
            <person name="Islam-Faridi N."/>
            <person name="Jones S."/>
            <person name="Jones-Rhoades M."/>
            <person name="Jorgensen R."/>
            <person name="Joshi C."/>
            <person name="Kangasjarvi J."/>
            <person name="Karlsson J."/>
            <person name="Kelleher C."/>
            <person name="Kirkpatrick R."/>
            <person name="Kirst M."/>
            <person name="Kohler A."/>
            <person name="Kalluri U."/>
            <person name="Larimer F."/>
            <person name="Leebens-Mack J."/>
            <person name="Leple J.C."/>
            <person name="Locascio P."/>
            <person name="Lou Y."/>
            <person name="Lucas S."/>
            <person name="Martin F."/>
            <person name="Montanini B."/>
            <person name="Napoli C."/>
            <person name="Nelson D.R."/>
            <person name="Nelson C."/>
            <person name="Nieminen K."/>
            <person name="Nilsson O."/>
            <person name="Pereda V."/>
            <person name="Peter G."/>
            <person name="Philippe R."/>
            <person name="Pilate G."/>
            <person name="Poliakov A."/>
            <person name="Razumovskaya J."/>
            <person name="Richardson P."/>
            <person name="Rinaldi C."/>
            <person name="Ritland K."/>
            <person name="Rouze P."/>
            <person name="Ryaboy D."/>
            <person name="Schmutz J."/>
            <person name="Schrader J."/>
            <person name="Segerman B."/>
            <person name="Shin H."/>
            <person name="Siddiqui A."/>
            <person name="Sterky F."/>
            <person name="Terry A."/>
            <person name="Tsai C.J."/>
            <person name="Uberbacher E."/>
            <person name="Unneberg P."/>
            <person name="Vahala J."/>
            <person name="Wall K."/>
            <person name="Wessler S."/>
            <person name="Yang G."/>
            <person name="Yin T."/>
            <person name="Douglas C."/>
            <person name="Marra M."/>
            <person name="Sandberg G."/>
            <person name="Van de Peer Y."/>
            <person name="Rokhsar D."/>
        </authorList>
    </citation>
    <scope>NUCLEOTIDE SEQUENCE [LARGE SCALE GENOMIC DNA]</scope>
    <source>
        <strain evidence="3">cv. Nisqually</strain>
    </source>
</reference>
<keyword evidence="3" id="KW-1185">Reference proteome</keyword>
<evidence type="ECO:0000313" key="2">
    <source>
        <dbReference type="EMBL" id="PNT47101.1"/>
    </source>
</evidence>
<keyword evidence="1" id="KW-1133">Transmembrane helix</keyword>
<evidence type="ECO:0000313" key="3">
    <source>
        <dbReference type="Proteomes" id="UP000006729"/>
    </source>
</evidence>
<proteinExistence type="predicted"/>
<name>A0A2K2BBE9_POPTR</name>
<dbReference type="InParanoid" id="A0A2K2BBE9"/>
<dbReference type="EMBL" id="CM009291">
    <property type="protein sequence ID" value="PNT47101.1"/>
    <property type="molecule type" value="Genomic_DNA"/>
</dbReference>
<feature type="transmembrane region" description="Helical" evidence="1">
    <location>
        <begin position="7"/>
        <end position="32"/>
    </location>
</feature>
<keyword evidence="1" id="KW-0472">Membrane</keyword>
<protein>
    <submittedName>
        <fullName evidence="2">Uncharacterized protein</fullName>
    </submittedName>
</protein>
<accession>A0A2K2BBE9</accession>
<sequence length="70" mass="7951">MSEDGFLLFVCVLSARCPLHWGTLGFCILLLLGLKDYNGYGILGLWPNLPPLGWAFLMMDIHNFSIFFLQ</sequence>
<dbReference type="Proteomes" id="UP000006729">
    <property type="component" value="Chromosome 2"/>
</dbReference>
<evidence type="ECO:0000256" key="1">
    <source>
        <dbReference type="SAM" id="Phobius"/>
    </source>
</evidence>
<keyword evidence="1" id="KW-0812">Transmembrane</keyword>
<dbReference type="AlphaFoldDB" id="A0A2K2BBE9"/>